<keyword evidence="3" id="KW-0560">Oxidoreductase</keyword>
<dbReference type="InterPro" id="IPR036250">
    <property type="entry name" value="AcylCo_DH-like_C"/>
</dbReference>
<accession>A0A9X3BV67</accession>
<dbReference type="InterPro" id="IPR009075">
    <property type="entry name" value="AcylCo_DH/oxidase_C"/>
</dbReference>
<dbReference type="Proteomes" id="UP001140293">
    <property type="component" value="Unassembled WGS sequence"/>
</dbReference>
<dbReference type="InterPro" id="IPR050741">
    <property type="entry name" value="Acyl-CoA_dehydrogenase"/>
</dbReference>
<proteinExistence type="predicted"/>
<evidence type="ECO:0000256" key="1">
    <source>
        <dbReference type="ARBA" id="ARBA00022630"/>
    </source>
</evidence>
<feature type="domain" description="Acyl-CoA dehydrogenase/oxidase C-terminal" evidence="4">
    <location>
        <begin position="182"/>
        <end position="304"/>
    </location>
</feature>
<dbReference type="GO" id="GO:0003995">
    <property type="term" value="F:acyl-CoA dehydrogenase activity"/>
    <property type="evidence" value="ECO:0007669"/>
    <property type="project" value="TreeGrafter"/>
</dbReference>
<sequence length="335" mass="35194">MSDELRQLVDELGQRAHDARAGRRRRPDGFDSTLWRHLEDTGLSRLTSAEDAGPADAAIVLDGLARHAAAVPVAETDLLAAWLAAEAGVPVPPTGPMTVALADVRVAGGRITGVARDVPWADDAAIILAGRTEDAVYVTRLQDPSVTSGQNLAGEPRCAVAVDVAVDDCRRLPPGIGEQLMRRGAWARCVQIIGTLDAAAALTVEHTRGRVQFGRPLSAFQAVQHALAGMSGEIERARATVALAVAAAQERGFDDAATEYAVAVTKVAVGRAVGPVTTAAHQLHGAIGVTIEHPLWSVTMRARSWADEFGDTASYARRLGRAALAGDPWDLVVGP</sequence>
<protein>
    <submittedName>
        <fullName evidence="5">Acyl-CoA dehydrogenase</fullName>
    </submittedName>
</protein>
<organism evidence="5 6">
    <name type="scientific">[Mycobacterium] manitobense</name>
    <dbReference type="NCBI Taxonomy" id="190147"/>
    <lineage>
        <taxon>Bacteria</taxon>
        <taxon>Bacillati</taxon>
        <taxon>Actinomycetota</taxon>
        <taxon>Actinomycetes</taxon>
        <taxon>Mycobacteriales</taxon>
        <taxon>Mycobacteriaceae</taxon>
        <taxon>Mycolicibacterium</taxon>
    </lineage>
</organism>
<evidence type="ECO:0000256" key="3">
    <source>
        <dbReference type="ARBA" id="ARBA00023002"/>
    </source>
</evidence>
<comment type="caution">
    <text evidence="5">The sequence shown here is derived from an EMBL/GenBank/DDBJ whole genome shotgun (WGS) entry which is preliminary data.</text>
</comment>
<reference evidence="5" key="2">
    <citation type="journal article" date="2022" name="BMC Genomics">
        <title>Comparative genome analysis of mycobacteria focusing on tRNA and non-coding RNA.</title>
        <authorList>
            <person name="Behra P.R.K."/>
            <person name="Pettersson B.M.F."/>
            <person name="Ramesh M."/>
            <person name="Das S."/>
            <person name="Dasgupta S."/>
            <person name="Kirsebom L.A."/>
        </authorList>
    </citation>
    <scope>NUCLEOTIDE SEQUENCE</scope>
    <source>
        <strain evidence="5">DSM 44615</strain>
    </source>
</reference>
<dbReference type="RefSeq" id="WP_264013655.1">
    <property type="nucleotide sequence ID" value="NZ_JACKSJ010000132.1"/>
</dbReference>
<dbReference type="AlphaFoldDB" id="A0A9X3BV67"/>
<keyword evidence="1" id="KW-0285">Flavoprotein</keyword>
<dbReference type="EMBL" id="JACKSJ010000132">
    <property type="protein sequence ID" value="MCV7171468.1"/>
    <property type="molecule type" value="Genomic_DNA"/>
</dbReference>
<dbReference type="GO" id="GO:0050660">
    <property type="term" value="F:flavin adenine dinucleotide binding"/>
    <property type="evidence" value="ECO:0007669"/>
    <property type="project" value="InterPro"/>
</dbReference>
<dbReference type="PANTHER" id="PTHR48083">
    <property type="entry name" value="MEDIUM-CHAIN SPECIFIC ACYL-COA DEHYDROGENASE, MITOCHONDRIAL-RELATED"/>
    <property type="match status" value="1"/>
</dbReference>
<dbReference type="GO" id="GO:0005737">
    <property type="term" value="C:cytoplasm"/>
    <property type="evidence" value="ECO:0007669"/>
    <property type="project" value="TreeGrafter"/>
</dbReference>
<dbReference type="Gene3D" id="1.10.540.10">
    <property type="entry name" value="Acyl-CoA dehydrogenase/oxidase, N-terminal domain"/>
    <property type="match status" value="1"/>
</dbReference>
<evidence type="ECO:0000259" key="4">
    <source>
        <dbReference type="Pfam" id="PF00441"/>
    </source>
</evidence>
<dbReference type="PANTHER" id="PTHR48083:SF13">
    <property type="entry name" value="ACYL-COA DEHYDROGENASE FAMILY MEMBER 11"/>
    <property type="match status" value="1"/>
</dbReference>
<evidence type="ECO:0000256" key="2">
    <source>
        <dbReference type="ARBA" id="ARBA00022827"/>
    </source>
</evidence>
<evidence type="ECO:0000313" key="6">
    <source>
        <dbReference type="Proteomes" id="UP001140293"/>
    </source>
</evidence>
<dbReference type="GO" id="GO:0033539">
    <property type="term" value="P:fatty acid beta-oxidation using acyl-CoA dehydrogenase"/>
    <property type="evidence" value="ECO:0007669"/>
    <property type="project" value="TreeGrafter"/>
</dbReference>
<dbReference type="InterPro" id="IPR037069">
    <property type="entry name" value="AcylCoA_DH/ox_N_sf"/>
</dbReference>
<keyword evidence="6" id="KW-1185">Reference proteome</keyword>
<evidence type="ECO:0000313" key="5">
    <source>
        <dbReference type="EMBL" id="MCV7171468.1"/>
    </source>
</evidence>
<reference evidence="5" key="1">
    <citation type="submission" date="2020-07" db="EMBL/GenBank/DDBJ databases">
        <authorList>
            <person name="Pettersson B.M.F."/>
            <person name="Behra P.R.K."/>
            <person name="Ramesh M."/>
            <person name="Das S."/>
            <person name="Dasgupta S."/>
            <person name="Kirsebom L.A."/>
        </authorList>
    </citation>
    <scope>NUCLEOTIDE SEQUENCE</scope>
    <source>
        <strain evidence="5">DSM 44615</strain>
    </source>
</reference>
<dbReference type="Gene3D" id="1.20.140.10">
    <property type="entry name" value="Butyryl-CoA Dehydrogenase, subunit A, domain 3"/>
    <property type="match status" value="1"/>
</dbReference>
<dbReference type="Pfam" id="PF00441">
    <property type="entry name" value="Acyl-CoA_dh_1"/>
    <property type="match status" value="1"/>
</dbReference>
<name>A0A9X3BV67_9MYCO</name>
<dbReference type="SUPFAM" id="SSF47203">
    <property type="entry name" value="Acyl-CoA dehydrogenase C-terminal domain-like"/>
    <property type="match status" value="1"/>
</dbReference>
<gene>
    <name evidence="5" type="ORF">H7I41_16255</name>
</gene>
<keyword evidence="2" id="KW-0274">FAD</keyword>